<gene>
    <name evidence="1" type="ORF">Acj61p015</name>
</gene>
<proteinExistence type="predicted"/>
<name>E5E3Z6_9CAUD</name>
<keyword evidence="2" id="KW-1185">Reference proteome</keyword>
<organism evidence="1 2">
    <name type="scientific">Acinetobacter phage Acj61</name>
    <dbReference type="NCBI Taxonomy" id="760732"/>
    <lineage>
        <taxon>Viruses</taxon>
        <taxon>Duplodnaviria</taxon>
        <taxon>Heunggongvirae</taxon>
        <taxon>Uroviricota</taxon>
        <taxon>Caudoviricetes</taxon>
        <taxon>Pantevenvirales</taxon>
        <taxon>Straboviridae</taxon>
        <taxon>Twarogvirinae</taxon>
        <taxon>Lasallevirus</taxon>
        <taxon>Lasallevirus Acj61</taxon>
        <taxon>Acinetobacter virus Acj61</taxon>
    </lineage>
</organism>
<sequence>MSTEKFIQGQMYELVDKDGFQKRSITYLPLVLDIMAKGKVIVPIIVDAFGNIMGVEFGDGTIDVNVNIWSACRQYFREVDPLPACAMAMIPVKSASAKLAEPLAA</sequence>
<protein>
    <submittedName>
        <fullName evidence="1">Uncharacterized protein</fullName>
    </submittedName>
</protein>
<accession>E5E3Z6</accession>
<evidence type="ECO:0000313" key="2">
    <source>
        <dbReference type="Proteomes" id="UP000008730"/>
    </source>
</evidence>
<dbReference type="EMBL" id="GU911519">
    <property type="protein sequence ID" value="ADG35980.1"/>
    <property type="molecule type" value="Genomic_DNA"/>
</dbReference>
<dbReference type="RefSeq" id="YP_004009632.1">
    <property type="nucleotide sequence ID" value="NC_014661.1"/>
</dbReference>
<reference evidence="1 2" key="1">
    <citation type="journal article" date="2010" name="Virol. J.">
        <title>Genomes of the T4-related bacteriophages as windows on microbial genome evolution.</title>
        <authorList>
            <person name="Petrov V.M."/>
            <person name="Ratnayaka S."/>
            <person name="Nolan J.M."/>
            <person name="Miller E.S."/>
            <person name="Karam J.D."/>
        </authorList>
    </citation>
    <scope>NUCLEOTIDE SEQUENCE [LARGE SCALE GENOMIC DNA]</scope>
</reference>
<dbReference type="Proteomes" id="UP000008730">
    <property type="component" value="Segment"/>
</dbReference>
<dbReference type="KEGG" id="vg:9925906"/>
<evidence type="ECO:0000313" key="1">
    <source>
        <dbReference type="EMBL" id="ADG35980.1"/>
    </source>
</evidence>
<dbReference type="GeneID" id="9925906"/>